<proteinExistence type="predicted"/>
<evidence type="ECO:0000313" key="1">
    <source>
        <dbReference type="EMBL" id="CAB4151714.1"/>
    </source>
</evidence>
<name>A0A6J5MXP8_9CAUD</name>
<sequence>MNRKCVYGLVKRAVVEGHAAGLTYAEAMAKFGVRRDSLYCAAKRLGLPLKPSKHTK</sequence>
<accession>A0A6J5MXP8</accession>
<gene>
    <name evidence="1" type="ORF">UFOVP583_31</name>
</gene>
<protein>
    <submittedName>
        <fullName evidence="1">Uncharacterized protein</fullName>
    </submittedName>
</protein>
<organism evidence="1">
    <name type="scientific">uncultured Caudovirales phage</name>
    <dbReference type="NCBI Taxonomy" id="2100421"/>
    <lineage>
        <taxon>Viruses</taxon>
        <taxon>Duplodnaviria</taxon>
        <taxon>Heunggongvirae</taxon>
        <taxon>Uroviricota</taxon>
        <taxon>Caudoviricetes</taxon>
        <taxon>Peduoviridae</taxon>
        <taxon>Maltschvirus</taxon>
        <taxon>Maltschvirus maltsch</taxon>
    </lineage>
</organism>
<dbReference type="EMBL" id="LR796563">
    <property type="protein sequence ID" value="CAB4151714.1"/>
    <property type="molecule type" value="Genomic_DNA"/>
</dbReference>
<reference evidence="1" key="1">
    <citation type="submission" date="2020-04" db="EMBL/GenBank/DDBJ databases">
        <authorList>
            <person name="Chiriac C."/>
            <person name="Salcher M."/>
            <person name="Ghai R."/>
            <person name="Kavagutti S V."/>
        </authorList>
    </citation>
    <scope>NUCLEOTIDE SEQUENCE</scope>
</reference>